<keyword evidence="5" id="KW-0808">Transferase</keyword>
<feature type="transmembrane region" description="Helical" evidence="12">
    <location>
        <begin position="229"/>
        <end position="256"/>
    </location>
</feature>
<dbReference type="PROSITE" id="PS50109">
    <property type="entry name" value="HIS_KIN"/>
    <property type="match status" value="1"/>
</dbReference>
<keyword evidence="8" id="KW-0067">ATP-binding</keyword>
<evidence type="ECO:0000256" key="11">
    <source>
        <dbReference type="SAM" id="Coils"/>
    </source>
</evidence>
<evidence type="ECO:0000313" key="15">
    <source>
        <dbReference type="Proteomes" id="UP000289856"/>
    </source>
</evidence>
<evidence type="ECO:0000256" key="3">
    <source>
        <dbReference type="ARBA" id="ARBA00012438"/>
    </source>
</evidence>
<feature type="transmembrane region" description="Helical" evidence="12">
    <location>
        <begin position="262"/>
        <end position="282"/>
    </location>
</feature>
<evidence type="ECO:0000256" key="10">
    <source>
        <dbReference type="ARBA" id="ARBA00023136"/>
    </source>
</evidence>
<feature type="coiled-coil region" evidence="11">
    <location>
        <begin position="429"/>
        <end position="459"/>
    </location>
</feature>
<dbReference type="SMART" id="SM00387">
    <property type="entry name" value="HATPase_c"/>
    <property type="match status" value="1"/>
</dbReference>
<dbReference type="SUPFAM" id="SSF47384">
    <property type="entry name" value="Homodimeric domain of signal transducing histidine kinase"/>
    <property type="match status" value="1"/>
</dbReference>
<comment type="subcellular location">
    <subcellularLocation>
        <location evidence="2">Cell membrane</location>
        <topology evidence="2">Multi-pass membrane protein</topology>
    </subcellularLocation>
</comment>
<keyword evidence="10 12" id="KW-0472">Membrane</keyword>
<keyword evidence="12" id="KW-0812">Transmembrane</keyword>
<dbReference type="KEGG" id="cohn:KCTCHS21_26790"/>
<keyword evidence="7 14" id="KW-0418">Kinase</keyword>
<dbReference type="SUPFAM" id="SSF55874">
    <property type="entry name" value="ATPase domain of HSP90 chaperone/DNA topoisomerase II/histidine kinase"/>
    <property type="match status" value="1"/>
</dbReference>
<gene>
    <name evidence="14" type="ORF">KCTCHS21_26790</name>
</gene>
<evidence type="ECO:0000256" key="6">
    <source>
        <dbReference type="ARBA" id="ARBA00022741"/>
    </source>
</evidence>
<dbReference type="Pfam" id="PF00512">
    <property type="entry name" value="HisKA"/>
    <property type="match status" value="1"/>
</dbReference>
<evidence type="ECO:0000259" key="13">
    <source>
        <dbReference type="PROSITE" id="PS50109"/>
    </source>
</evidence>
<keyword evidence="9" id="KW-0902">Two-component regulatory system</keyword>
<dbReference type="GO" id="GO:0005524">
    <property type="term" value="F:ATP binding"/>
    <property type="evidence" value="ECO:0007669"/>
    <property type="project" value="UniProtKB-KW"/>
</dbReference>
<dbReference type="Gene3D" id="3.30.565.10">
    <property type="entry name" value="Histidine kinase-like ATPase, C-terminal domain"/>
    <property type="match status" value="1"/>
</dbReference>
<keyword evidence="4" id="KW-0597">Phosphoprotein</keyword>
<name>A0A3T1D598_9BACL</name>
<organism evidence="14 15">
    <name type="scientific">Cohnella abietis</name>
    <dbReference type="NCBI Taxonomy" id="2507935"/>
    <lineage>
        <taxon>Bacteria</taxon>
        <taxon>Bacillati</taxon>
        <taxon>Bacillota</taxon>
        <taxon>Bacilli</taxon>
        <taxon>Bacillales</taxon>
        <taxon>Paenibacillaceae</taxon>
        <taxon>Cohnella</taxon>
    </lineage>
</organism>
<evidence type="ECO:0000256" key="1">
    <source>
        <dbReference type="ARBA" id="ARBA00000085"/>
    </source>
</evidence>
<protein>
    <recommendedName>
        <fullName evidence="3">histidine kinase</fullName>
        <ecNumber evidence="3">2.7.13.3</ecNumber>
    </recommendedName>
</protein>
<proteinExistence type="predicted"/>
<feature type="transmembrane region" description="Helical" evidence="12">
    <location>
        <begin position="352"/>
        <end position="374"/>
    </location>
</feature>
<evidence type="ECO:0000256" key="9">
    <source>
        <dbReference type="ARBA" id="ARBA00023012"/>
    </source>
</evidence>
<dbReference type="CDD" id="cd00082">
    <property type="entry name" value="HisKA"/>
    <property type="match status" value="1"/>
</dbReference>
<evidence type="ECO:0000313" key="14">
    <source>
        <dbReference type="EMBL" id="BBI33280.1"/>
    </source>
</evidence>
<dbReference type="GO" id="GO:0005886">
    <property type="term" value="C:plasma membrane"/>
    <property type="evidence" value="ECO:0007669"/>
    <property type="project" value="UniProtKB-SubCell"/>
</dbReference>
<dbReference type="InterPro" id="IPR050351">
    <property type="entry name" value="BphY/WalK/GraS-like"/>
</dbReference>
<dbReference type="InterPro" id="IPR036890">
    <property type="entry name" value="HATPase_C_sf"/>
</dbReference>
<dbReference type="SMART" id="SM00388">
    <property type="entry name" value="HisKA"/>
    <property type="match status" value="1"/>
</dbReference>
<dbReference type="EMBL" id="AP019400">
    <property type="protein sequence ID" value="BBI33280.1"/>
    <property type="molecule type" value="Genomic_DNA"/>
</dbReference>
<dbReference type="Pfam" id="PF07695">
    <property type="entry name" value="7TMR-DISM_7TM"/>
    <property type="match status" value="1"/>
</dbReference>
<comment type="catalytic activity">
    <reaction evidence="1">
        <text>ATP + protein L-histidine = ADP + protein N-phospho-L-histidine.</text>
        <dbReference type="EC" id="2.7.13.3"/>
    </reaction>
</comment>
<evidence type="ECO:0000256" key="2">
    <source>
        <dbReference type="ARBA" id="ARBA00004651"/>
    </source>
</evidence>
<dbReference type="GO" id="GO:0000155">
    <property type="term" value="F:phosphorelay sensor kinase activity"/>
    <property type="evidence" value="ECO:0007669"/>
    <property type="project" value="InterPro"/>
</dbReference>
<dbReference type="Pfam" id="PF02518">
    <property type="entry name" value="HATPase_c"/>
    <property type="match status" value="1"/>
</dbReference>
<dbReference type="PANTHER" id="PTHR45453:SF1">
    <property type="entry name" value="PHOSPHATE REGULON SENSOR PROTEIN PHOR"/>
    <property type="match status" value="1"/>
</dbReference>
<dbReference type="GO" id="GO:0016036">
    <property type="term" value="P:cellular response to phosphate starvation"/>
    <property type="evidence" value="ECO:0007669"/>
    <property type="project" value="TreeGrafter"/>
</dbReference>
<feature type="transmembrane region" description="Helical" evidence="12">
    <location>
        <begin position="294"/>
        <end position="315"/>
    </location>
</feature>
<dbReference type="InterPro" id="IPR036097">
    <property type="entry name" value="HisK_dim/P_sf"/>
</dbReference>
<dbReference type="FunFam" id="3.30.565.10:FF:000006">
    <property type="entry name" value="Sensor histidine kinase WalK"/>
    <property type="match status" value="1"/>
</dbReference>
<dbReference type="EC" id="2.7.13.3" evidence="3"/>
<keyword evidence="11" id="KW-0175">Coiled coil</keyword>
<evidence type="ECO:0000256" key="4">
    <source>
        <dbReference type="ARBA" id="ARBA00022553"/>
    </source>
</evidence>
<feature type="transmembrane region" description="Helical" evidence="12">
    <location>
        <begin position="203"/>
        <end position="222"/>
    </location>
</feature>
<keyword evidence="6" id="KW-0547">Nucleotide-binding</keyword>
<accession>A0A3T1D598</accession>
<dbReference type="PANTHER" id="PTHR45453">
    <property type="entry name" value="PHOSPHATE REGULON SENSOR PROTEIN PHOR"/>
    <property type="match status" value="1"/>
</dbReference>
<evidence type="ECO:0000256" key="7">
    <source>
        <dbReference type="ARBA" id="ARBA00022777"/>
    </source>
</evidence>
<dbReference type="GO" id="GO:0004721">
    <property type="term" value="F:phosphoprotein phosphatase activity"/>
    <property type="evidence" value="ECO:0007669"/>
    <property type="project" value="TreeGrafter"/>
</dbReference>
<dbReference type="AlphaFoldDB" id="A0A3T1D598"/>
<evidence type="ECO:0000256" key="8">
    <source>
        <dbReference type="ARBA" id="ARBA00022840"/>
    </source>
</evidence>
<evidence type="ECO:0000256" key="12">
    <source>
        <dbReference type="SAM" id="Phobius"/>
    </source>
</evidence>
<dbReference type="FunFam" id="1.10.287.130:FF:000001">
    <property type="entry name" value="Two-component sensor histidine kinase"/>
    <property type="match status" value="1"/>
</dbReference>
<dbReference type="InterPro" id="IPR011623">
    <property type="entry name" value="7TMR_DISM_rcpt_extracell_dom1"/>
</dbReference>
<feature type="transmembrane region" description="Helical" evidence="12">
    <location>
        <begin position="380"/>
        <end position="402"/>
    </location>
</feature>
<feature type="transmembrane region" description="Helical" evidence="12">
    <location>
        <begin position="321"/>
        <end position="340"/>
    </location>
</feature>
<sequence>MGIALILITFLNGCTTSNRVNSSVPSAEQGVIDLREWLWNEDGIVPLSGTWGFEWYANTDNPDMVTSVIASNLKVPGTWGKLHMEDGQPLKDQGYGVYQLKILHQIQRDNMMAIRLPNISTAYELFIDGSLVVARGNVGEKASQTIPFQMPATVFFETKSAETDLKLVVANYDHRRGGIPTAIVMGNADHIQKLQIRHAAQELIIFGCLIMIGFYHIGLYILRRKEITNLLFALLCLFVGIRMGLIGEGFIVQWLHMSNWGMAIRFEYIAFVLSGWTGFGYIQKMYPHEIKGVWFKISSYCAALLIFIVIVVPPITFTSMIIIYQLFILLSSVRMLVGLVQSAIRRREGAKLALIGLAGFVLTIVNDILFYNGWWLSIDLVPFGLLFLIVMNSFIISLRFSLTYEKAEQMSAELTEWNNSLEVRIAERTDELQKSNMTLEDAKVDLERMEQSRSELVSNISHDLRTPITLLQGYLEALRDNVITEPQQRDNTIKLMLTKVEGLNALIQDLFDLSVLEARQVVLSLENIPLTGWKERLVEQYGMEMQAKGIHFECKLVSEFSISNSVTIDIRRMDRVFANLLYNAIRYTPEGGSIIITMGAMPNRHCVEVTVADSGTGIETEDLSQVFDRFYKKDKSRHSSSGGSGLGLSIAKEIVELHSGEIRAYNQERGGSAFQIILPLSD</sequence>
<evidence type="ECO:0000256" key="5">
    <source>
        <dbReference type="ARBA" id="ARBA00022679"/>
    </source>
</evidence>
<feature type="domain" description="Histidine kinase" evidence="13">
    <location>
        <begin position="459"/>
        <end position="682"/>
    </location>
</feature>
<dbReference type="InterPro" id="IPR005467">
    <property type="entry name" value="His_kinase_dom"/>
</dbReference>
<dbReference type="Proteomes" id="UP000289856">
    <property type="component" value="Chromosome"/>
</dbReference>
<dbReference type="Gene3D" id="1.10.287.130">
    <property type="match status" value="1"/>
</dbReference>
<reference evidence="14 15" key="1">
    <citation type="submission" date="2019-01" db="EMBL/GenBank/DDBJ databases">
        <title>Complete genome sequence of Cohnella hallensis HS21 isolated from Korean fir (Abies koreana) rhizospheric soil.</title>
        <authorList>
            <person name="Jiang L."/>
            <person name="Kang S.W."/>
            <person name="Kim S."/>
            <person name="Jung J."/>
            <person name="Kim C.Y."/>
            <person name="Kim D.H."/>
            <person name="Kim S.W."/>
            <person name="Lee J."/>
        </authorList>
    </citation>
    <scope>NUCLEOTIDE SEQUENCE [LARGE SCALE GENOMIC DNA]</scope>
    <source>
        <strain evidence="14 15">HS21</strain>
    </source>
</reference>
<dbReference type="InterPro" id="IPR003594">
    <property type="entry name" value="HATPase_dom"/>
</dbReference>
<keyword evidence="12" id="KW-1133">Transmembrane helix</keyword>
<dbReference type="InterPro" id="IPR003661">
    <property type="entry name" value="HisK_dim/P_dom"/>
</dbReference>
<dbReference type="PRINTS" id="PR00344">
    <property type="entry name" value="BCTRLSENSOR"/>
</dbReference>
<dbReference type="InterPro" id="IPR004358">
    <property type="entry name" value="Sig_transdc_His_kin-like_C"/>
</dbReference>
<keyword evidence="15" id="KW-1185">Reference proteome</keyword>